<proteinExistence type="predicted"/>
<dbReference type="HOGENOM" id="CLU_1410978_0_0_1"/>
<keyword evidence="3" id="KW-1185">Reference proteome</keyword>
<dbReference type="InParanoid" id="D8TEY2"/>
<name>D8TEY2_SELML</name>
<gene>
    <name evidence="2" type="ORF">SELMODRAFT_432087</name>
</gene>
<dbReference type="Proteomes" id="UP000001514">
    <property type="component" value="Unassembled WGS sequence"/>
</dbReference>
<dbReference type="EMBL" id="GL377752">
    <property type="protein sequence ID" value="EFJ04778.1"/>
    <property type="molecule type" value="Genomic_DNA"/>
</dbReference>
<evidence type="ECO:0000256" key="1">
    <source>
        <dbReference type="SAM" id="MobiDB-lite"/>
    </source>
</evidence>
<protein>
    <submittedName>
        <fullName evidence="2">Uncharacterized protein</fullName>
    </submittedName>
</protein>
<dbReference type="Gramene" id="EFJ04778">
    <property type="protein sequence ID" value="EFJ04778"/>
    <property type="gene ID" value="SELMODRAFT_432087"/>
</dbReference>
<evidence type="ECO:0000313" key="2">
    <source>
        <dbReference type="EMBL" id="EFJ04778.1"/>
    </source>
</evidence>
<accession>D8TEY2</accession>
<dbReference type="AlphaFoldDB" id="D8TEY2"/>
<sequence length="193" mass="21711">MSQSPQVVPHRSTPGQRPVYCPNRSIPEYSLTVRLLTESTRPTPFDSAPLSKCDYVGLISLRWTPHLGKLANLIMVPCDDVDATRADTAYPMTPRVWLMDFSVYSVKTVPLPRHRRHTPTARGMALPDATAGLRVRTRDTSIVDVMHASYHAAFTSYLAPKLCYVRTLASQRCHATSHGRHTDSRHVTEPKYK</sequence>
<evidence type="ECO:0000313" key="3">
    <source>
        <dbReference type="Proteomes" id="UP000001514"/>
    </source>
</evidence>
<organism evidence="3">
    <name type="scientific">Selaginella moellendorffii</name>
    <name type="common">Spikemoss</name>
    <dbReference type="NCBI Taxonomy" id="88036"/>
    <lineage>
        <taxon>Eukaryota</taxon>
        <taxon>Viridiplantae</taxon>
        <taxon>Streptophyta</taxon>
        <taxon>Embryophyta</taxon>
        <taxon>Tracheophyta</taxon>
        <taxon>Lycopodiopsida</taxon>
        <taxon>Selaginellales</taxon>
        <taxon>Selaginellaceae</taxon>
        <taxon>Selaginella</taxon>
    </lineage>
</organism>
<reference evidence="2 3" key="1">
    <citation type="journal article" date="2011" name="Science">
        <title>The Selaginella genome identifies genetic changes associated with the evolution of vascular plants.</title>
        <authorList>
            <person name="Banks J.A."/>
            <person name="Nishiyama T."/>
            <person name="Hasebe M."/>
            <person name="Bowman J.L."/>
            <person name="Gribskov M."/>
            <person name="dePamphilis C."/>
            <person name="Albert V.A."/>
            <person name="Aono N."/>
            <person name="Aoyama T."/>
            <person name="Ambrose B.A."/>
            <person name="Ashton N.W."/>
            <person name="Axtell M.J."/>
            <person name="Barker E."/>
            <person name="Barker M.S."/>
            <person name="Bennetzen J.L."/>
            <person name="Bonawitz N.D."/>
            <person name="Chapple C."/>
            <person name="Cheng C."/>
            <person name="Correa L.G."/>
            <person name="Dacre M."/>
            <person name="DeBarry J."/>
            <person name="Dreyer I."/>
            <person name="Elias M."/>
            <person name="Engstrom E.M."/>
            <person name="Estelle M."/>
            <person name="Feng L."/>
            <person name="Finet C."/>
            <person name="Floyd S.K."/>
            <person name="Frommer W.B."/>
            <person name="Fujita T."/>
            <person name="Gramzow L."/>
            <person name="Gutensohn M."/>
            <person name="Harholt J."/>
            <person name="Hattori M."/>
            <person name="Heyl A."/>
            <person name="Hirai T."/>
            <person name="Hiwatashi Y."/>
            <person name="Ishikawa M."/>
            <person name="Iwata M."/>
            <person name="Karol K.G."/>
            <person name="Koehler B."/>
            <person name="Kolukisaoglu U."/>
            <person name="Kubo M."/>
            <person name="Kurata T."/>
            <person name="Lalonde S."/>
            <person name="Li K."/>
            <person name="Li Y."/>
            <person name="Litt A."/>
            <person name="Lyons E."/>
            <person name="Manning G."/>
            <person name="Maruyama T."/>
            <person name="Michael T.P."/>
            <person name="Mikami K."/>
            <person name="Miyazaki S."/>
            <person name="Morinaga S."/>
            <person name="Murata T."/>
            <person name="Mueller-Roeber B."/>
            <person name="Nelson D.R."/>
            <person name="Obara M."/>
            <person name="Oguri Y."/>
            <person name="Olmstead R.G."/>
            <person name="Onodera N."/>
            <person name="Petersen B.L."/>
            <person name="Pils B."/>
            <person name="Prigge M."/>
            <person name="Rensing S.A."/>
            <person name="Riano-Pachon D.M."/>
            <person name="Roberts A.W."/>
            <person name="Sato Y."/>
            <person name="Scheller H.V."/>
            <person name="Schulz B."/>
            <person name="Schulz C."/>
            <person name="Shakirov E.V."/>
            <person name="Shibagaki N."/>
            <person name="Shinohara N."/>
            <person name="Shippen D.E."/>
            <person name="Soerensen I."/>
            <person name="Sotooka R."/>
            <person name="Sugimoto N."/>
            <person name="Sugita M."/>
            <person name="Sumikawa N."/>
            <person name="Tanurdzic M."/>
            <person name="Theissen G."/>
            <person name="Ulvskov P."/>
            <person name="Wakazuki S."/>
            <person name="Weng J.K."/>
            <person name="Willats W.W."/>
            <person name="Wipf D."/>
            <person name="Wolf P.G."/>
            <person name="Yang L."/>
            <person name="Zimmer A.D."/>
            <person name="Zhu Q."/>
            <person name="Mitros T."/>
            <person name="Hellsten U."/>
            <person name="Loque D."/>
            <person name="Otillar R."/>
            <person name="Salamov A."/>
            <person name="Schmutz J."/>
            <person name="Shapiro H."/>
            <person name="Lindquist E."/>
            <person name="Lucas S."/>
            <person name="Rokhsar D."/>
            <person name="Grigoriev I.V."/>
        </authorList>
    </citation>
    <scope>NUCLEOTIDE SEQUENCE [LARGE SCALE GENOMIC DNA]</scope>
</reference>
<dbReference type="KEGG" id="smo:SELMODRAFT_432087"/>
<feature type="region of interest" description="Disordered" evidence="1">
    <location>
        <begin position="174"/>
        <end position="193"/>
    </location>
</feature>
<feature type="compositionally biased region" description="Basic and acidic residues" evidence="1">
    <location>
        <begin position="180"/>
        <end position="193"/>
    </location>
</feature>